<accession>A0A0F9J1C8</accession>
<feature type="region of interest" description="Disordered" evidence="1">
    <location>
        <begin position="466"/>
        <end position="500"/>
    </location>
</feature>
<sequence length="500" mass="56178">MITTYDPNMKPNIRAIGDFPNLGQAEFTSPYRLDSTRVNVDLARKLYYNQDPRYKLGAGFARPAIDVPVGFMGIPRLHSDDKTSDAQEWLDRFTEDQSGNITKAHKMCLRDGEVLIRLRPKYRSSAYANLYNAEDKDLEVALVPSEAFEEIGEEEDNDALRGIKIKHVLLQEDSGGQLQEVILYELITADKIILKYENNERPERTFPNPMGYIPAVVLENEPERHQLHAASDLEPVEPYLKFYHDVMLHAGSSSALHSTAKLILRARDVERFVKNNFTDVEIDEKRLRFKNKDVLFFESGDPAINASGSSIYAEGAEIIQAKAPLGETTTLLQFIFLNIVDVTEIPEWAFGGAIASSKASVSEQSTPLVHKVGRKRSMVENAWALIGRMMLQAVTGKSERVRVTWNNLAMRDLKTEAEAFRNFSDSLIALNEIGTVSKITINEFLGELNPNIIPFAVDEAKTEQARISSEVAEKQERAQQLAATMEPTDDDDRQAGRNAV</sequence>
<gene>
    <name evidence="2" type="ORF">LCGC14_1512250</name>
</gene>
<dbReference type="EMBL" id="LAZR01011113">
    <property type="protein sequence ID" value="KKM63358.1"/>
    <property type="molecule type" value="Genomic_DNA"/>
</dbReference>
<evidence type="ECO:0000256" key="1">
    <source>
        <dbReference type="SAM" id="MobiDB-lite"/>
    </source>
</evidence>
<reference evidence="2" key="1">
    <citation type="journal article" date="2015" name="Nature">
        <title>Complex archaea that bridge the gap between prokaryotes and eukaryotes.</title>
        <authorList>
            <person name="Spang A."/>
            <person name="Saw J.H."/>
            <person name="Jorgensen S.L."/>
            <person name="Zaremba-Niedzwiedzka K."/>
            <person name="Martijn J."/>
            <person name="Lind A.E."/>
            <person name="van Eijk R."/>
            <person name="Schleper C."/>
            <person name="Guy L."/>
            <person name="Ettema T.J."/>
        </authorList>
    </citation>
    <scope>NUCLEOTIDE SEQUENCE</scope>
</reference>
<comment type="caution">
    <text evidence="2">The sequence shown here is derived from an EMBL/GenBank/DDBJ whole genome shotgun (WGS) entry which is preliminary data.</text>
</comment>
<organism evidence="2">
    <name type="scientific">marine sediment metagenome</name>
    <dbReference type="NCBI Taxonomy" id="412755"/>
    <lineage>
        <taxon>unclassified sequences</taxon>
        <taxon>metagenomes</taxon>
        <taxon>ecological metagenomes</taxon>
    </lineage>
</organism>
<evidence type="ECO:0000313" key="2">
    <source>
        <dbReference type="EMBL" id="KKM63358.1"/>
    </source>
</evidence>
<protein>
    <submittedName>
        <fullName evidence="2">Uncharacterized protein</fullName>
    </submittedName>
</protein>
<proteinExistence type="predicted"/>
<name>A0A0F9J1C8_9ZZZZ</name>
<dbReference type="AlphaFoldDB" id="A0A0F9J1C8"/>